<protein>
    <submittedName>
        <fullName evidence="1">Uncharacterized protein</fullName>
    </submittedName>
</protein>
<gene>
    <name evidence="1" type="ORF">PR048_014394</name>
</gene>
<evidence type="ECO:0000313" key="1">
    <source>
        <dbReference type="EMBL" id="KAJ8882583.1"/>
    </source>
</evidence>
<organism evidence="1 2">
    <name type="scientific">Dryococelus australis</name>
    <dbReference type="NCBI Taxonomy" id="614101"/>
    <lineage>
        <taxon>Eukaryota</taxon>
        <taxon>Metazoa</taxon>
        <taxon>Ecdysozoa</taxon>
        <taxon>Arthropoda</taxon>
        <taxon>Hexapoda</taxon>
        <taxon>Insecta</taxon>
        <taxon>Pterygota</taxon>
        <taxon>Neoptera</taxon>
        <taxon>Polyneoptera</taxon>
        <taxon>Phasmatodea</taxon>
        <taxon>Verophasmatodea</taxon>
        <taxon>Anareolatae</taxon>
        <taxon>Phasmatidae</taxon>
        <taxon>Eurycanthinae</taxon>
        <taxon>Dryococelus</taxon>
    </lineage>
</organism>
<proteinExistence type="predicted"/>
<sequence>MERLQKKQKKKFLLEIDTSSESEEQLPVNEDSESSLVLTLIDSLEILVKFATKRKILHHVGQVAEKTDSSECLLSVLKTMNNKNKFVFPDIEDKSSVL</sequence>
<reference evidence="1 2" key="1">
    <citation type="submission" date="2023-02" db="EMBL/GenBank/DDBJ databases">
        <title>LHISI_Scaffold_Assembly.</title>
        <authorList>
            <person name="Stuart O.P."/>
            <person name="Cleave R."/>
            <person name="Magrath M.J.L."/>
            <person name="Mikheyev A.S."/>
        </authorList>
    </citation>
    <scope>NUCLEOTIDE SEQUENCE [LARGE SCALE GENOMIC DNA]</scope>
    <source>
        <strain evidence="1">Daus_M_001</strain>
        <tissue evidence="1">Leg muscle</tissue>
    </source>
</reference>
<name>A0ABQ9HE49_9NEOP</name>
<comment type="caution">
    <text evidence="1">The sequence shown here is derived from an EMBL/GenBank/DDBJ whole genome shotgun (WGS) entry which is preliminary data.</text>
</comment>
<keyword evidence="2" id="KW-1185">Reference proteome</keyword>
<dbReference type="Proteomes" id="UP001159363">
    <property type="component" value="Chromosome 4"/>
</dbReference>
<accession>A0ABQ9HE49</accession>
<dbReference type="EMBL" id="JARBHB010000005">
    <property type="protein sequence ID" value="KAJ8882583.1"/>
    <property type="molecule type" value="Genomic_DNA"/>
</dbReference>
<feature type="non-terminal residue" evidence="1">
    <location>
        <position position="98"/>
    </location>
</feature>
<evidence type="ECO:0000313" key="2">
    <source>
        <dbReference type="Proteomes" id="UP001159363"/>
    </source>
</evidence>